<feature type="domain" description="2TM" evidence="2">
    <location>
        <begin position="10"/>
        <end position="92"/>
    </location>
</feature>
<evidence type="ECO:0000313" key="3">
    <source>
        <dbReference type="EMBL" id="NBL63873.1"/>
    </source>
</evidence>
<comment type="caution">
    <text evidence="3">The sequence shown here is derived from an EMBL/GenBank/DDBJ whole genome shotgun (WGS) entry which is preliminary data.</text>
</comment>
<evidence type="ECO:0000313" key="4">
    <source>
        <dbReference type="Proteomes" id="UP000798602"/>
    </source>
</evidence>
<dbReference type="RefSeq" id="WP_166535699.1">
    <property type="nucleotide sequence ID" value="NZ_JAABLM010000001.1"/>
</dbReference>
<accession>A0ABW9Z4V8</accession>
<reference evidence="4" key="1">
    <citation type="submission" date="2020-01" db="EMBL/GenBank/DDBJ databases">
        <title>Sphingomonas sp. strain CSW-10.</title>
        <authorList>
            <person name="Chen W.-M."/>
        </authorList>
    </citation>
    <scope>NUCLEOTIDE SEQUENCE [LARGE SCALE GENOMIC DNA]</scope>
    <source>
        <strain evidence="4">NST-5</strain>
    </source>
</reference>
<name>A0ABW9Z4V8_9FLAO</name>
<keyword evidence="1" id="KW-0812">Transmembrane</keyword>
<keyword evidence="1" id="KW-0472">Membrane</keyword>
<keyword evidence="4" id="KW-1185">Reference proteome</keyword>
<keyword evidence="1" id="KW-1133">Transmembrane helix</keyword>
<organism evidence="3 4">
    <name type="scientific">Flavobacterium ichthyis</name>
    <dbReference type="NCBI Taxonomy" id="2698827"/>
    <lineage>
        <taxon>Bacteria</taxon>
        <taxon>Pseudomonadati</taxon>
        <taxon>Bacteroidota</taxon>
        <taxon>Flavobacteriia</taxon>
        <taxon>Flavobacteriales</taxon>
        <taxon>Flavobacteriaceae</taxon>
        <taxon>Flavobacterium</taxon>
    </lineage>
</organism>
<feature type="transmembrane region" description="Helical" evidence="1">
    <location>
        <begin position="55"/>
        <end position="74"/>
    </location>
</feature>
<sequence length="117" mass="14444">METNQHELYEYARKRMRQKKRLYFHFVLFFVGSLFFLLVRRVLKLDFFPEADWDIWAIVIWGFLFTLHFIRVFITDSFMNKNWERAQIDKLVAKQERKMQQISAKVEKQNPENQAHL</sequence>
<evidence type="ECO:0000259" key="2">
    <source>
        <dbReference type="Pfam" id="PF13239"/>
    </source>
</evidence>
<dbReference type="Proteomes" id="UP000798602">
    <property type="component" value="Unassembled WGS sequence"/>
</dbReference>
<evidence type="ECO:0000256" key="1">
    <source>
        <dbReference type="SAM" id="Phobius"/>
    </source>
</evidence>
<dbReference type="EMBL" id="JAABLM010000001">
    <property type="protein sequence ID" value="NBL63873.1"/>
    <property type="molecule type" value="Genomic_DNA"/>
</dbReference>
<dbReference type="Pfam" id="PF13239">
    <property type="entry name" value="2TM"/>
    <property type="match status" value="1"/>
</dbReference>
<gene>
    <name evidence="3" type="ORF">GV828_01520</name>
</gene>
<protein>
    <recommendedName>
        <fullName evidence="2">2TM domain-containing protein</fullName>
    </recommendedName>
</protein>
<proteinExistence type="predicted"/>
<feature type="transmembrane region" description="Helical" evidence="1">
    <location>
        <begin position="22"/>
        <end position="43"/>
    </location>
</feature>
<dbReference type="InterPro" id="IPR025698">
    <property type="entry name" value="2TM_dom"/>
</dbReference>